<protein>
    <submittedName>
        <fullName evidence="1">Uncharacterized protein</fullName>
    </submittedName>
</protein>
<evidence type="ECO:0000313" key="1">
    <source>
        <dbReference type="EMBL" id="SUI70882.1"/>
    </source>
</evidence>
<evidence type="ECO:0000313" key="2">
    <source>
        <dbReference type="Proteomes" id="UP000255061"/>
    </source>
</evidence>
<organism evidence="1 2">
    <name type="scientific">Shewanella morhuae</name>
    <dbReference type="NCBI Taxonomy" id="365591"/>
    <lineage>
        <taxon>Bacteria</taxon>
        <taxon>Pseudomonadati</taxon>
        <taxon>Pseudomonadota</taxon>
        <taxon>Gammaproteobacteria</taxon>
        <taxon>Alteromonadales</taxon>
        <taxon>Shewanellaceae</taxon>
        <taxon>Shewanella</taxon>
    </lineage>
</organism>
<name>A0A379ZYE2_9GAMM</name>
<sequence length="63" mass="7404">MVVFSNKITDLQKTSCWKQRATFITMAPTKTGFSLKPALDYWSFRHVTQTFQYILLKSEIKDL</sequence>
<dbReference type="EMBL" id="UGYV01000001">
    <property type="protein sequence ID" value="SUI70882.1"/>
    <property type="molecule type" value="Genomic_DNA"/>
</dbReference>
<reference evidence="1 2" key="1">
    <citation type="submission" date="2018-06" db="EMBL/GenBank/DDBJ databases">
        <authorList>
            <consortium name="Pathogen Informatics"/>
            <person name="Doyle S."/>
        </authorList>
    </citation>
    <scope>NUCLEOTIDE SEQUENCE [LARGE SCALE GENOMIC DNA]</scope>
    <source>
        <strain evidence="1 2">NCTC10736</strain>
    </source>
</reference>
<proteinExistence type="predicted"/>
<dbReference type="Proteomes" id="UP000255061">
    <property type="component" value="Unassembled WGS sequence"/>
</dbReference>
<accession>A0A379ZYE2</accession>
<dbReference type="AlphaFoldDB" id="A0A379ZYE2"/>
<gene>
    <name evidence="1" type="ORF">NCTC10736_01225</name>
</gene>